<keyword evidence="2" id="KW-1185">Reference proteome</keyword>
<evidence type="ECO:0000313" key="2">
    <source>
        <dbReference type="Proteomes" id="UP000807504"/>
    </source>
</evidence>
<evidence type="ECO:0000313" key="1">
    <source>
        <dbReference type="EMBL" id="KAF8764789.1"/>
    </source>
</evidence>
<reference evidence="1" key="1">
    <citation type="journal article" date="2020" name="bioRxiv">
        <title>Chromosome-level reference genome of the European wasp spider Argiope bruennichi: a resource for studies on range expansion and evolutionary adaptation.</title>
        <authorList>
            <person name="Sheffer M.M."/>
            <person name="Hoppe A."/>
            <person name="Krehenwinkel H."/>
            <person name="Uhl G."/>
            <person name="Kuss A.W."/>
            <person name="Jensen L."/>
            <person name="Jensen C."/>
            <person name="Gillespie R.G."/>
            <person name="Hoff K.J."/>
            <person name="Prost S."/>
        </authorList>
    </citation>
    <scope>NUCLEOTIDE SEQUENCE</scope>
</reference>
<name>A0A8T0E3F3_ARGBR</name>
<sequence>MVKPVYSRFFNGIFVRRTDFKEMNEMTTSHNIFKEGRSDRRKWFSSIDYRIRERLPSLLQFIPSGVALMENMEPENE</sequence>
<gene>
    <name evidence="1" type="ORF">HNY73_022835</name>
</gene>
<dbReference type="AlphaFoldDB" id="A0A8T0E3F3"/>
<protein>
    <submittedName>
        <fullName evidence="1">Uncharacterized protein</fullName>
    </submittedName>
</protein>
<comment type="caution">
    <text evidence="1">The sequence shown here is derived from an EMBL/GenBank/DDBJ whole genome shotgun (WGS) entry which is preliminary data.</text>
</comment>
<proteinExistence type="predicted"/>
<dbReference type="EMBL" id="JABXBU010002231">
    <property type="protein sequence ID" value="KAF8764789.1"/>
    <property type="molecule type" value="Genomic_DNA"/>
</dbReference>
<accession>A0A8T0E3F3</accession>
<dbReference type="Proteomes" id="UP000807504">
    <property type="component" value="Unassembled WGS sequence"/>
</dbReference>
<reference evidence="1" key="2">
    <citation type="submission" date="2020-06" db="EMBL/GenBank/DDBJ databases">
        <authorList>
            <person name="Sheffer M."/>
        </authorList>
    </citation>
    <scope>NUCLEOTIDE SEQUENCE</scope>
</reference>
<organism evidence="1 2">
    <name type="scientific">Argiope bruennichi</name>
    <name type="common">Wasp spider</name>
    <name type="synonym">Aranea bruennichi</name>
    <dbReference type="NCBI Taxonomy" id="94029"/>
    <lineage>
        <taxon>Eukaryota</taxon>
        <taxon>Metazoa</taxon>
        <taxon>Ecdysozoa</taxon>
        <taxon>Arthropoda</taxon>
        <taxon>Chelicerata</taxon>
        <taxon>Arachnida</taxon>
        <taxon>Araneae</taxon>
        <taxon>Araneomorphae</taxon>
        <taxon>Entelegynae</taxon>
        <taxon>Araneoidea</taxon>
        <taxon>Araneidae</taxon>
        <taxon>Argiope</taxon>
    </lineage>
</organism>